<protein>
    <submittedName>
        <fullName evidence="1">Uncharacterized protein</fullName>
    </submittedName>
</protein>
<dbReference type="Proteomes" id="UP000267536">
    <property type="component" value="Unassembled WGS sequence"/>
</dbReference>
<dbReference type="EMBL" id="RKMH01000007">
    <property type="protein sequence ID" value="RPA61070.1"/>
    <property type="molecule type" value="Genomic_DNA"/>
</dbReference>
<sequence>MVQPQRLRVRYGVLLVSALTTQCWGVMIARRPFALGSPEFLREDHSQIAPHGLYRHSADGEESTRP</sequence>
<evidence type="ECO:0000313" key="2">
    <source>
        <dbReference type="Proteomes" id="UP000267536"/>
    </source>
</evidence>
<dbReference type="AlphaFoldDB" id="A0A3N4GR17"/>
<organism evidence="1 2">
    <name type="scientific">Gordonia oryzae</name>
    <dbReference type="NCBI Taxonomy" id="2487349"/>
    <lineage>
        <taxon>Bacteria</taxon>
        <taxon>Bacillati</taxon>
        <taxon>Actinomycetota</taxon>
        <taxon>Actinomycetes</taxon>
        <taxon>Mycobacteriales</taxon>
        <taxon>Gordoniaceae</taxon>
        <taxon>Gordonia</taxon>
    </lineage>
</organism>
<gene>
    <name evidence="1" type="ORF">EF294_10515</name>
</gene>
<keyword evidence="2" id="KW-1185">Reference proteome</keyword>
<name>A0A3N4GR17_9ACTN</name>
<reference evidence="1 2" key="1">
    <citation type="submission" date="2018-11" db="EMBL/GenBank/DDBJ databases">
        <title>Draft genome sequence of Gordonia sp. RS15-1S isolated from rice stems.</title>
        <authorList>
            <person name="Muangham S."/>
        </authorList>
    </citation>
    <scope>NUCLEOTIDE SEQUENCE [LARGE SCALE GENOMIC DNA]</scope>
    <source>
        <strain evidence="1 2">RS15-1S</strain>
    </source>
</reference>
<proteinExistence type="predicted"/>
<accession>A0A3N4GR17</accession>
<comment type="caution">
    <text evidence="1">The sequence shown here is derived from an EMBL/GenBank/DDBJ whole genome shotgun (WGS) entry which is preliminary data.</text>
</comment>
<evidence type="ECO:0000313" key="1">
    <source>
        <dbReference type="EMBL" id="RPA61070.1"/>
    </source>
</evidence>